<sequence length="321" mass="36728">MLNDRIYSRDLTVAIISLSQTVVGVLGNFSLLYRYLFLYHTECRLRATDLILKHLTIANSLILLSRGVPHTMAAFGLKYFFNDFACRLVLYVQRVSRGVSIATTCFLSVFQAIMISPMDSCWKNLRVKAPQNVGFCIFLVWIQFTLVNLINPIYVLHMSSKWSMKNITKIRNWGHCFITDHGQITRLIHAGLVIVPEVSFSVVMTWASGSMVFILYRHNQWVQHIHRRSMPPRSSAESTATRRILALVSTFVAFYTLPSLFHLCVALFPSLSLWVMSISTLISVCFPTVSPCLFMSHDSTVPRLSFAWIRNSKSFKLVRNM</sequence>
<gene>
    <name evidence="2" type="primary">LOC141578661</name>
</gene>
<evidence type="ECO:0000313" key="1">
    <source>
        <dbReference type="Proteomes" id="UP001732780"/>
    </source>
</evidence>
<dbReference type="RefSeq" id="XP_074226606.1">
    <property type="nucleotide sequence ID" value="XM_074370505.1"/>
</dbReference>
<dbReference type="Proteomes" id="UP001732780">
    <property type="component" value="Chromosome 9"/>
</dbReference>
<name>A0AC58QWF1_CAMBA</name>
<proteinExistence type="predicted"/>
<keyword evidence="1" id="KW-1185">Reference proteome</keyword>
<organism evidence="1 2">
    <name type="scientific">Camelus bactrianus</name>
    <name type="common">Bactrian camel</name>
    <dbReference type="NCBI Taxonomy" id="9837"/>
    <lineage>
        <taxon>Eukaryota</taxon>
        <taxon>Metazoa</taxon>
        <taxon>Chordata</taxon>
        <taxon>Craniata</taxon>
        <taxon>Vertebrata</taxon>
        <taxon>Euteleostomi</taxon>
        <taxon>Mammalia</taxon>
        <taxon>Eutheria</taxon>
        <taxon>Laurasiatheria</taxon>
        <taxon>Artiodactyla</taxon>
        <taxon>Tylopoda</taxon>
        <taxon>Camelidae</taxon>
        <taxon>Camelus</taxon>
    </lineage>
</organism>
<reference evidence="2" key="1">
    <citation type="submission" date="2025-08" db="UniProtKB">
        <authorList>
            <consortium name="RefSeq"/>
        </authorList>
    </citation>
    <scope>IDENTIFICATION</scope>
    <source>
        <tissue evidence="2">Blood</tissue>
    </source>
</reference>
<accession>A0AC58QWF1</accession>
<protein>
    <submittedName>
        <fullName evidence="2">Vomeronasal type-1 receptor 4-like</fullName>
    </submittedName>
</protein>
<evidence type="ECO:0000313" key="2">
    <source>
        <dbReference type="RefSeq" id="XP_074226606.1"/>
    </source>
</evidence>